<dbReference type="Proteomes" id="UP000184267">
    <property type="component" value="Unassembled WGS sequence"/>
</dbReference>
<evidence type="ECO:0000256" key="2">
    <source>
        <dbReference type="ARBA" id="ARBA00010446"/>
    </source>
</evidence>
<feature type="chain" id="PRO_5013986138" description="Hydrophobin" evidence="6">
    <location>
        <begin position="18"/>
        <end position="108"/>
    </location>
</feature>
<gene>
    <name evidence="7" type="ORF">TRAPUB_3747</name>
</gene>
<dbReference type="CDD" id="cd23507">
    <property type="entry name" value="hydrophobin_I"/>
    <property type="match status" value="1"/>
</dbReference>
<dbReference type="InterPro" id="IPR001338">
    <property type="entry name" value="Class_I_Hydrophobin"/>
</dbReference>
<name>A0A1M2VCQ2_TRAPU</name>
<protein>
    <recommendedName>
        <fullName evidence="6">Hydrophobin</fullName>
    </recommendedName>
</protein>
<feature type="signal peptide" evidence="6">
    <location>
        <begin position="1"/>
        <end position="17"/>
    </location>
</feature>
<dbReference type="OrthoDB" id="4225815at2759"/>
<keyword evidence="8" id="KW-1185">Reference proteome</keyword>
<dbReference type="GO" id="GO:0005199">
    <property type="term" value="F:structural constituent of cell wall"/>
    <property type="evidence" value="ECO:0007669"/>
    <property type="project" value="InterPro"/>
</dbReference>
<evidence type="ECO:0000313" key="7">
    <source>
        <dbReference type="EMBL" id="OJT05431.1"/>
    </source>
</evidence>
<evidence type="ECO:0000313" key="8">
    <source>
        <dbReference type="Proteomes" id="UP000184267"/>
    </source>
</evidence>
<keyword evidence="5 6" id="KW-1015">Disulfide bond</keyword>
<dbReference type="EMBL" id="MNAD01001462">
    <property type="protein sequence ID" value="OJT05431.1"/>
    <property type="molecule type" value="Genomic_DNA"/>
</dbReference>
<reference evidence="7 8" key="1">
    <citation type="submission" date="2016-10" db="EMBL/GenBank/DDBJ databases">
        <title>Genome sequence of the basidiomycete white-rot fungus Trametes pubescens.</title>
        <authorList>
            <person name="Makela M.R."/>
            <person name="Granchi Z."/>
            <person name="Peng M."/>
            <person name="De Vries R.P."/>
            <person name="Grigoriev I."/>
            <person name="Riley R."/>
            <person name="Hilden K."/>
        </authorList>
    </citation>
    <scope>NUCLEOTIDE SEQUENCE [LARGE SCALE GENOMIC DNA]</scope>
    <source>
        <strain evidence="7 8">FBCC735</strain>
    </source>
</reference>
<keyword evidence="4 6" id="KW-0964">Secreted</keyword>
<evidence type="ECO:0000256" key="6">
    <source>
        <dbReference type="RuleBase" id="RU365009"/>
    </source>
</evidence>
<dbReference type="OMA" id="NACSANT"/>
<dbReference type="Pfam" id="PF01185">
    <property type="entry name" value="Hydrophobin"/>
    <property type="match status" value="1"/>
</dbReference>
<dbReference type="GO" id="GO:0009277">
    <property type="term" value="C:fungal-type cell wall"/>
    <property type="evidence" value="ECO:0007669"/>
    <property type="project" value="InterPro"/>
</dbReference>
<keyword evidence="3 6" id="KW-0134">Cell wall</keyword>
<dbReference type="STRING" id="154538.A0A1M2VCQ2"/>
<evidence type="ECO:0000256" key="5">
    <source>
        <dbReference type="ARBA" id="ARBA00023157"/>
    </source>
</evidence>
<dbReference type="SMART" id="SM00075">
    <property type="entry name" value="HYDRO"/>
    <property type="match status" value="1"/>
</dbReference>
<keyword evidence="6" id="KW-0732">Signal</keyword>
<evidence type="ECO:0000256" key="4">
    <source>
        <dbReference type="ARBA" id="ARBA00022525"/>
    </source>
</evidence>
<comment type="caution">
    <text evidence="7">The sequence shown here is derived from an EMBL/GenBank/DDBJ whole genome shotgun (WGS) entry which is preliminary data.</text>
</comment>
<evidence type="ECO:0000256" key="1">
    <source>
        <dbReference type="ARBA" id="ARBA00004191"/>
    </source>
</evidence>
<comment type="similarity">
    <text evidence="2 6">Belongs to the fungal hydrophobin family.</text>
</comment>
<evidence type="ECO:0000256" key="3">
    <source>
        <dbReference type="ARBA" id="ARBA00022512"/>
    </source>
</evidence>
<organism evidence="7 8">
    <name type="scientific">Trametes pubescens</name>
    <name type="common">White-rot fungus</name>
    <dbReference type="NCBI Taxonomy" id="154538"/>
    <lineage>
        <taxon>Eukaryota</taxon>
        <taxon>Fungi</taxon>
        <taxon>Dikarya</taxon>
        <taxon>Basidiomycota</taxon>
        <taxon>Agaricomycotina</taxon>
        <taxon>Agaricomycetes</taxon>
        <taxon>Polyporales</taxon>
        <taxon>Polyporaceae</taxon>
        <taxon>Trametes</taxon>
    </lineage>
</organism>
<dbReference type="AlphaFoldDB" id="A0A1M2VCQ2"/>
<proteinExistence type="inferred from homology"/>
<accession>A0A1M2VCQ2</accession>
<comment type="subcellular location">
    <subcellularLocation>
        <location evidence="1 6">Secreted</location>
        <location evidence="1 6">Cell wall</location>
    </subcellularLocation>
</comment>
<sequence>MFAKLFTVASLAILAAATPTPGGEPVSSCSTGPVQCCNSVQSASSPAAAGILALLGIVVQDVTAEVGLTCSPITVIGAGTSSCSANAVCCQDNSHGGLISIGCLPVTL</sequence>